<dbReference type="InterPro" id="IPR001128">
    <property type="entry name" value="Cyt_P450"/>
</dbReference>
<organism evidence="11 12">
    <name type="scientific">Stachybotrys elegans</name>
    <dbReference type="NCBI Taxonomy" id="80388"/>
    <lineage>
        <taxon>Eukaryota</taxon>
        <taxon>Fungi</taxon>
        <taxon>Dikarya</taxon>
        <taxon>Ascomycota</taxon>
        <taxon>Pezizomycotina</taxon>
        <taxon>Sordariomycetes</taxon>
        <taxon>Hypocreomycetidae</taxon>
        <taxon>Hypocreales</taxon>
        <taxon>Stachybotryaceae</taxon>
        <taxon>Stachybotrys</taxon>
    </lineage>
</organism>
<evidence type="ECO:0000256" key="7">
    <source>
        <dbReference type="ARBA" id="ARBA00023002"/>
    </source>
</evidence>
<evidence type="ECO:0000313" key="12">
    <source>
        <dbReference type="Proteomes" id="UP000813444"/>
    </source>
</evidence>
<reference evidence="11" key="1">
    <citation type="journal article" date="2021" name="Nat. Commun.">
        <title>Genetic determinants of endophytism in the Arabidopsis root mycobiome.</title>
        <authorList>
            <person name="Mesny F."/>
            <person name="Miyauchi S."/>
            <person name="Thiergart T."/>
            <person name="Pickel B."/>
            <person name="Atanasova L."/>
            <person name="Karlsson M."/>
            <person name="Huettel B."/>
            <person name="Barry K.W."/>
            <person name="Haridas S."/>
            <person name="Chen C."/>
            <person name="Bauer D."/>
            <person name="Andreopoulos W."/>
            <person name="Pangilinan J."/>
            <person name="LaButti K."/>
            <person name="Riley R."/>
            <person name="Lipzen A."/>
            <person name="Clum A."/>
            <person name="Drula E."/>
            <person name="Henrissat B."/>
            <person name="Kohler A."/>
            <person name="Grigoriev I.V."/>
            <person name="Martin F.M."/>
            <person name="Hacquard S."/>
        </authorList>
    </citation>
    <scope>NUCLEOTIDE SEQUENCE</scope>
    <source>
        <strain evidence="11">MPI-CAGE-CH-0235</strain>
    </source>
</reference>
<evidence type="ECO:0000256" key="1">
    <source>
        <dbReference type="ARBA" id="ARBA00001971"/>
    </source>
</evidence>
<dbReference type="Gene3D" id="1.10.630.10">
    <property type="entry name" value="Cytochrome P450"/>
    <property type="match status" value="1"/>
</dbReference>
<evidence type="ECO:0000256" key="8">
    <source>
        <dbReference type="ARBA" id="ARBA00023004"/>
    </source>
</evidence>
<gene>
    <name evidence="11" type="ORF">B0I35DRAFT_453050</name>
</gene>
<accession>A0A8K0SI12</accession>
<evidence type="ECO:0000313" key="11">
    <source>
        <dbReference type="EMBL" id="KAH7310674.1"/>
    </source>
</evidence>
<keyword evidence="10" id="KW-0812">Transmembrane</keyword>
<comment type="pathway">
    <text evidence="3">Mycotoxin biosynthesis.</text>
</comment>
<comment type="subcellular location">
    <subcellularLocation>
        <location evidence="2">Membrane</location>
        <topology evidence="2">Single-pass membrane protein</topology>
    </subcellularLocation>
</comment>
<name>A0A8K0SI12_9HYPO</name>
<evidence type="ECO:0000256" key="2">
    <source>
        <dbReference type="ARBA" id="ARBA00004167"/>
    </source>
</evidence>
<feature type="transmembrane region" description="Helical" evidence="10">
    <location>
        <begin position="24"/>
        <end position="48"/>
    </location>
</feature>
<keyword evidence="10" id="KW-1133">Transmembrane helix</keyword>
<evidence type="ECO:0000256" key="10">
    <source>
        <dbReference type="SAM" id="Phobius"/>
    </source>
</evidence>
<keyword evidence="8" id="KW-0408">Iron</keyword>
<protein>
    <submittedName>
        <fullName evidence="11">Cytochrome P450 monooxygenase</fullName>
    </submittedName>
</protein>
<keyword evidence="9 11" id="KW-0503">Monooxygenase</keyword>
<evidence type="ECO:0000256" key="4">
    <source>
        <dbReference type="ARBA" id="ARBA00010617"/>
    </source>
</evidence>
<dbReference type="GO" id="GO:0016020">
    <property type="term" value="C:membrane"/>
    <property type="evidence" value="ECO:0007669"/>
    <property type="project" value="UniProtKB-SubCell"/>
</dbReference>
<keyword evidence="12" id="KW-1185">Reference proteome</keyword>
<evidence type="ECO:0000256" key="3">
    <source>
        <dbReference type="ARBA" id="ARBA00004685"/>
    </source>
</evidence>
<dbReference type="AlphaFoldDB" id="A0A8K0SI12"/>
<dbReference type="CDD" id="cd11041">
    <property type="entry name" value="CYP503A1-like"/>
    <property type="match status" value="1"/>
</dbReference>
<keyword evidence="7" id="KW-0560">Oxidoreductase</keyword>
<dbReference type="GO" id="GO:0020037">
    <property type="term" value="F:heme binding"/>
    <property type="evidence" value="ECO:0007669"/>
    <property type="project" value="InterPro"/>
</dbReference>
<evidence type="ECO:0000256" key="9">
    <source>
        <dbReference type="ARBA" id="ARBA00023033"/>
    </source>
</evidence>
<dbReference type="SUPFAM" id="SSF48264">
    <property type="entry name" value="Cytochrome P450"/>
    <property type="match status" value="1"/>
</dbReference>
<dbReference type="Proteomes" id="UP000813444">
    <property type="component" value="Unassembled WGS sequence"/>
</dbReference>
<dbReference type="PANTHER" id="PTHR46206">
    <property type="entry name" value="CYTOCHROME P450"/>
    <property type="match status" value="1"/>
</dbReference>
<dbReference type="GO" id="GO:0004497">
    <property type="term" value="F:monooxygenase activity"/>
    <property type="evidence" value="ECO:0007669"/>
    <property type="project" value="UniProtKB-KW"/>
</dbReference>
<dbReference type="PANTHER" id="PTHR46206:SF6">
    <property type="entry name" value="CYTOCHROME P450 MONOOXYGENASE AN1598-RELATED"/>
    <property type="match status" value="1"/>
</dbReference>
<dbReference type="GO" id="GO:0005506">
    <property type="term" value="F:iron ion binding"/>
    <property type="evidence" value="ECO:0007669"/>
    <property type="project" value="InterPro"/>
</dbReference>
<comment type="cofactor">
    <cofactor evidence="1">
        <name>heme</name>
        <dbReference type="ChEBI" id="CHEBI:30413"/>
    </cofactor>
</comment>
<comment type="caution">
    <text evidence="11">The sequence shown here is derived from an EMBL/GenBank/DDBJ whole genome shotgun (WGS) entry which is preliminary data.</text>
</comment>
<keyword evidence="6" id="KW-0479">Metal-binding</keyword>
<dbReference type="Pfam" id="PF00067">
    <property type="entry name" value="p450"/>
    <property type="match status" value="1"/>
</dbReference>
<dbReference type="OrthoDB" id="1844152at2759"/>
<keyword evidence="5" id="KW-0349">Heme</keyword>
<keyword evidence="10" id="KW-0472">Membrane</keyword>
<sequence length="521" mass="59416">MNNSDTLSGGADSTLAGWGSESRLAVYFLTGLLLIPLIQVISAQVFGIKAQAVGHRFFLEPQWLVRLRYIKGSAPMINYGYEKFKEGMFKVRRQDGDLLVISQKYVDQLRSLPEKQLSSTWAHCRNLHGPYTTMDAIKESTLHIRVIQQKLTPNLASHIPVMEEELKFALEAELPKCDDEWVSIPLYEKLVAIITRMSNRIFVGDICRNDEWNKASIHYAEDIGMTTMLLRMVPAFTHPVAALMLPSYWRIRKHQATAERLLGPVIRERQARGKEEVGTPDLLQYMMNLATPEEQDPDFLARRQLLVSFGALHTTAMAGTHTLYDLVAHPEYMEPLREEIKAACEGQDKLSNQAILQLVKFDSFMKESQRHNPPSLLGFHRYVRGNPLKLSDGTVLPVGTHFAMASDAVLHDTSKLPGGGDPYDFDGFRYSRLREDPENQNRYLFAQTDNNHLHFGHGRCACPGRFLTSVELKVLFVYLLSRYDFKYPEGEGRPENLVAEESRLPHQTARVFIRRRKESIV</sequence>
<proteinExistence type="inferred from homology"/>
<evidence type="ECO:0000256" key="6">
    <source>
        <dbReference type="ARBA" id="ARBA00022723"/>
    </source>
</evidence>
<evidence type="ECO:0000256" key="5">
    <source>
        <dbReference type="ARBA" id="ARBA00022617"/>
    </source>
</evidence>
<dbReference type="GO" id="GO:0016705">
    <property type="term" value="F:oxidoreductase activity, acting on paired donors, with incorporation or reduction of molecular oxygen"/>
    <property type="evidence" value="ECO:0007669"/>
    <property type="project" value="InterPro"/>
</dbReference>
<dbReference type="EMBL" id="JAGPNK010000012">
    <property type="protein sequence ID" value="KAH7310674.1"/>
    <property type="molecule type" value="Genomic_DNA"/>
</dbReference>
<dbReference type="InterPro" id="IPR036396">
    <property type="entry name" value="Cyt_P450_sf"/>
</dbReference>
<comment type="similarity">
    <text evidence="4">Belongs to the cytochrome P450 family.</text>
</comment>